<feature type="transmembrane region" description="Helical" evidence="8">
    <location>
        <begin position="534"/>
        <end position="554"/>
    </location>
</feature>
<evidence type="ECO:0000256" key="7">
    <source>
        <dbReference type="ARBA" id="ARBA00023136"/>
    </source>
</evidence>
<proteinExistence type="inferred from homology"/>
<gene>
    <name evidence="9" type="ORF">GMARGA_LOCUS11228</name>
</gene>
<feature type="transmembrane region" description="Helical" evidence="8">
    <location>
        <begin position="566"/>
        <end position="586"/>
    </location>
</feature>
<feature type="transmembrane region" description="Helical" evidence="8">
    <location>
        <begin position="396"/>
        <end position="416"/>
    </location>
</feature>
<feature type="transmembrane region" description="Helical" evidence="8">
    <location>
        <begin position="461"/>
        <end position="482"/>
    </location>
</feature>
<dbReference type="InterPro" id="IPR029063">
    <property type="entry name" value="SAM-dependent_MTases_sf"/>
</dbReference>
<keyword evidence="6 8" id="KW-1133">Transmembrane helix</keyword>
<evidence type="ECO:0000256" key="1">
    <source>
        <dbReference type="ARBA" id="ARBA00004141"/>
    </source>
</evidence>
<evidence type="ECO:0000256" key="3">
    <source>
        <dbReference type="ARBA" id="ARBA00022603"/>
    </source>
</evidence>
<evidence type="ECO:0000256" key="2">
    <source>
        <dbReference type="ARBA" id="ARBA00006665"/>
    </source>
</evidence>
<evidence type="ECO:0000256" key="4">
    <source>
        <dbReference type="ARBA" id="ARBA00022679"/>
    </source>
</evidence>
<evidence type="ECO:0000256" key="5">
    <source>
        <dbReference type="ARBA" id="ARBA00022692"/>
    </source>
</evidence>
<feature type="transmembrane region" description="Helical" evidence="8">
    <location>
        <begin position="437"/>
        <end position="455"/>
    </location>
</feature>
<organism evidence="9 10">
    <name type="scientific">Gigaspora margarita</name>
    <dbReference type="NCBI Taxonomy" id="4874"/>
    <lineage>
        <taxon>Eukaryota</taxon>
        <taxon>Fungi</taxon>
        <taxon>Fungi incertae sedis</taxon>
        <taxon>Mucoromycota</taxon>
        <taxon>Glomeromycotina</taxon>
        <taxon>Glomeromycetes</taxon>
        <taxon>Diversisporales</taxon>
        <taxon>Gigasporaceae</taxon>
        <taxon>Gigaspora</taxon>
    </lineage>
</organism>
<dbReference type="InterPro" id="IPR005016">
    <property type="entry name" value="TDE1/TMS"/>
</dbReference>
<evidence type="ECO:0000256" key="8">
    <source>
        <dbReference type="SAM" id="Phobius"/>
    </source>
</evidence>
<keyword evidence="4" id="KW-0808">Transferase</keyword>
<comment type="caution">
    <text evidence="9">The sequence shown here is derived from an EMBL/GenBank/DDBJ whole genome shotgun (WGS) entry which is preliminary data.</text>
</comment>
<keyword evidence="7 8" id="KW-0472">Membrane</keyword>
<dbReference type="InterPro" id="IPR007213">
    <property type="entry name" value="Ppm1/Ppm2/Tcmp"/>
</dbReference>
<dbReference type="Pfam" id="PF04072">
    <property type="entry name" value="LCM"/>
    <property type="match status" value="1"/>
</dbReference>
<comment type="similarity">
    <text evidence="2">Belongs to the TDE1 family.</text>
</comment>
<dbReference type="PANTHER" id="PTHR10383:SF9">
    <property type="entry name" value="SERINE INCORPORATOR, ISOFORM F"/>
    <property type="match status" value="1"/>
</dbReference>
<feature type="transmembrane region" description="Helical" evidence="8">
    <location>
        <begin position="503"/>
        <end position="528"/>
    </location>
</feature>
<feature type="transmembrane region" description="Helical" evidence="8">
    <location>
        <begin position="606"/>
        <end position="625"/>
    </location>
</feature>
<dbReference type="Gene3D" id="3.40.50.150">
    <property type="entry name" value="Vaccinia Virus protein VP39"/>
    <property type="match status" value="1"/>
</dbReference>
<comment type="subcellular location">
    <subcellularLocation>
        <location evidence="1">Membrane</location>
        <topology evidence="1">Multi-pass membrane protein</topology>
    </subcellularLocation>
</comment>
<accession>A0ABN7UVM2</accession>
<dbReference type="EMBL" id="CAJVQB010006508">
    <property type="protein sequence ID" value="CAG8685463.1"/>
    <property type="molecule type" value="Genomic_DNA"/>
</dbReference>
<evidence type="ECO:0000313" key="10">
    <source>
        <dbReference type="Proteomes" id="UP000789901"/>
    </source>
</evidence>
<name>A0ABN7UVM2_GIGMA</name>
<keyword evidence="10" id="KW-1185">Reference proteome</keyword>
<dbReference type="Proteomes" id="UP000789901">
    <property type="component" value="Unassembled WGS sequence"/>
</dbReference>
<dbReference type="Pfam" id="PF03348">
    <property type="entry name" value="Serinc"/>
    <property type="match status" value="1"/>
</dbReference>
<evidence type="ECO:0000256" key="6">
    <source>
        <dbReference type="ARBA" id="ARBA00022989"/>
    </source>
</evidence>
<protein>
    <submittedName>
        <fullName evidence="9">23745_t:CDS:1</fullName>
    </submittedName>
</protein>
<sequence>MAFRTLTDEDLSIQDNATRGTNEDAITRYIQDEYVKYFHKKPVKRSPLINRGLDTLIIKFLEIEDGRKQIISLGAGFDTRYFNLKSSLRKFYKYFEIDFPEITAKKVAIIRKNKTLSEIIGDDARIGRGDTEIYGSDYCLLSGDLRDFIEDLIPRLESNGFDRSLSTLFLSECVMIYMDPTNSNKIVEWIGANLNMAMFIVYEQILPNDAFGSVMLQNLKYRNIELRGIHAYPDLESQKDRYLSRGWTHAEAVDMNEIYDLYIDPKEHARISRLEMLDELEEWRLLASHYCIAWSYKISNESQIAFYVFPVVVQVLAYFDSIIKYSALHLSFVPSQQWVLVSVASASAPPLGSTRIGFALAWIMLSEWALKQLEKISPDYLKLTCKEDGICYGVLAVHRICFALSLFHFILGLLVIKVNDTRDKRASIQNGWWGPKILLWIILIIISFFIPNGFFMFWGNYVALIGASMFIIVGLILIVDCAHTWSETCIENYEETEDNRWKYILVGSTISLFLFTMVLTGIMYGYFATSGCRLNQFFITFNLILCVIGTILCVHPTIQIANPRSGLSQASVVVIYCTYLIASAVANEPGECNPLTQSSGTRTTTIVLGALFTFLAIAYSTTRTASQGKALITKSDYHPLNTATAVPLMTNQPNGLNPNMRSESVLVASVESGAMPASALDEDDDDDYSNDDERSGVAYSYVFFHLIFAIAAMYVAMLLTNWNNVSTEDNNDGELVKIGQTYTAVWVKVISSWACFILYSWSLVGPVLMPERFEVNYINS</sequence>
<reference evidence="9 10" key="1">
    <citation type="submission" date="2021-06" db="EMBL/GenBank/DDBJ databases">
        <authorList>
            <person name="Kallberg Y."/>
            <person name="Tangrot J."/>
            <person name="Rosling A."/>
        </authorList>
    </citation>
    <scope>NUCLEOTIDE SEQUENCE [LARGE SCALE GENOMIC DNA]</scope>
    <source>
        <strain evidence="9 10">120-4 pot B 10/14</strain>
    </source>
</reference>
<keyword evidence="3" id="KW-0489">Methyltransferase</keyword>
<evidence type="ECO:0000313" key="9">
    <source>
        <dbReference type="EMBL" id="CAG8685463.1"/>
    </source>
</evidence>
<dbReference type="PANTHER" id="PTHR10383">
    <property type="entry name" value="SERINE INCORPORATOR"/>
    <property type="match status" value="1"/>
</dbReference>
<feature type="transmembrane region" description="Helical" evidence="8">
    <location>
        <begin position="742"/>
        <end position="764"/>
    </location>
</feature>
<keyword evidence="5 8" id="KW-0812">Transmembrane</keyword>
<dbReference type="SUPFAM" id="SSF53335">
    <property type="entry name" value="S-adenosyl-L-methionine-dependent methyltransferases"/>
    <property type="match status" value="1"/>
</dbReference>
<feature type="transmembrane region" description="Helical" evidence="8">
    <location>
        <begin position="698"/>
        <end position="722"/>
    </location>
</feature>